<gene>
    <name evidence="2" type="ORF">D0860_05023</name>
</gene>
<feature type="region of interest" description="Disordered" evidence="1">
    <location>
        <begin position="148"/>
        <end position="173"/>
    </location>
</feature>
<sequence length="477" mass="54048">MPEKLEQAGASYPPPPYGPPAGQQQPPMYNYNPNQPPMYQQQNPNMMYQHHQPMQGHWQAPQYAYSQPPTINIYYIGYGGAPQYSHSLPPNTTFSFSFGNAAPPQYAAPPNPIYGPQQHQQPAAPPYPQQMYPNMPTQAAPPNYGPIHPTQSMPQQPGYAEHARSPAFAARSDSAALPDNGRAFAQRNPDSSRLGVDQLADAVGRNVFIDTPTPSPDSTKATGGVPADVPGSPIHRGRRSVSRLSSDSESADRRVRPREQYELRKDYRRLLETADEFRARFPGRTYFAPESAQLHSFTLRQHRKRLVGTDQLGRRYLNATDWETFPKNGTKEEQREWMERHGFYVCCVECKALRRDCSHTYPCSDCRSNGRQCRLAHPGHGHGICRYGMTCEEPHDEYFAFLDFCLKIPKNTINFWEFPSKLFRQIEHGCQDRNGVPCHVRQMPMRGIALPYSADNPYGYTGRPPCWICEQFGPQAD</sequence>
<evidence type="ECO:0000313" key="2">
    <source>
        <dbReference type="EMBL" id="RMZ07593.1"/>
    </source>
</evidence>
<organism evidence="2 3">
    <name type="scientific">Hortaea werneckii</name>
    <name type="common">Black yeast</name>
    <name type="synonym">Cladosporium werneckii</name>
    <dbReference type="NCBI Taxonomy" id="91943"/>
    <lineage>
        <taxon>Eukaryota</taxon>
        <taxon>Fungi</taxon>
        <taxon>Dikarya</taxon>
        <taxon>Ascomycota</taxon>
        <taxon>Pezizomycotina</taxon>
        <taxon>Dothideomycetes</taxon>
        <taxon>Dothideomycetidae</taxon>
        <taxon>Mycosphaerellales</taxon>
        <taxon>Teratosphaeriaceae</taxon>
        <taxon>Hortaea</taxon>
    </lineage>
</organism>
<name>A0A3M7H2V4_HORWE</name>
<evidence type="ECO:0000313" key="3">
    <source>
        <dbReference type="Proteomes" id="UP000280598"/>
    </source>
</evidence>
<comment type="caution">
    <text evidence="2">The sequence shown here is derived from an EMBL/GenBank/DDBJ whole genome shotgun (WGS) entry which is preliminary data.</text>
</comment>
<proteinExistence type="predicted"/>
<dbReference type="AlphaFoldDB" id="A0A3M7H2V4"/>
<reference evidence="2 3" key="1">
    <citation type="journal article" date="2018" name="BMC Genomics">
        <title>Genomic evidence for intraspecific hybridization in a clonal and extremely halotolerant yeast.</title>
        <authorList>
            <person name="Gostincar C."/>
            <person name="Stajich J.E."/>
            <person name="Zupancic J."/>
            <person name="Zalar P."/>
            <person name="Gunde-Cimerman N."/>
        </authorList>
    </citation>
    <scope>NUCLEOTIDE SEQUENCE [LARGE SCALE GENOMIC DNA]</scope>
    <source>
        <strain evidence="2 3">EXF-562</strain>
    </source>
</reference>
<feature type="region of interest" description="Disordered" evidence="1">
    <location>
        <begin position="1"/>
        <end position="43"/>
    </location>
</feature>
<accession>A0A3M7H2V4</accession>
<evidence type="ECO:0008006" key="4">
    <source>
        <dbReference type="Google" id="ProtNLM"/>
    </source>
</evidence>
<dbReference type="EMBL" id="QWIS01000097">
    <property type="protein sequence ID" value="RMZ07593.1"/>
    <property type="molecule type" value="Genomic_DNA"/>
</dbReference>
<dbReference type="VEuPathDB" id="FungiDB:BTJ68_04109"/>
<dbReference type="Proteomes" id="UP000280598">
    <property type="component" value="Unassembled WGS sequence"/>
</dbReference>
<evidence type="ECO:0000256" key="1">
    <source>
        <dbReference type="SAM" id="MobiDB-lite"/>
    </source>
</evidence>
<feature type="region of interest" description="Disordered" evidence="1">
    <location>
        <begin position="207"/>
        <end position="257"/>
    </location>
</feature>
<protein>
    <recommendedName>
        <fullName evidence="4">Zn(2)-C6 fungal-type domain-containing protein</fullName>
    </recommendedName>
</protein>
<feature type="compositionally biased region" description="Low complexity" evidence="1">
    <location>
        <begin position="20"/>
        <end position="43"/>
    </location>
</feature>